<evidence type="ECO:0000259" key="5">
    <source>
        <dbReference type="Pfam" id="PF26387"/>
    </source>
</evidence>
<feature type="domain" description="DUF6079" evidence="5">
    <location>
        <begin position="826"/>
        <end position="1018"/>
    </location>
</feature>
<feature type="domain" description="DUF6079" evidence="4">
    <location>
        <begin position="692"/>
        <end position="821"/>
    </location>
</feature>
<dbReference type="InterPro" id="IPR058569">
    <property type="entry name" value="DUF6079_2nd"/>
</dbReference>
<dbReference type="InterPro" id="IPR058571">
    <property type="entry name" value="DUF6079_3rd"/>
</dbReference>
<feature type="domain" description="DUF6079" evidence="3">
    <location>
        <begin position="475"/>
        <end position="675"/>
    </location>
</feature>
<evidence type="ECO:0000313" key="7">
    <source>
        <dbReference type="EMBL" id="AYO30317.1"/>
    </source>
</evidence>
<dbReference type="InterPro" id="IPR058574">
    <property type="entry name" value="DUF6079_6th"/>
</dbReference>
<dbReference type="InterPro" id="IPR045725">
    <property type="entry name" value="DUF6079_N"/>
</dbReference>
<dbReference type="RefSeq" id="WP_122014530.1">
    <property type="nucleotide sequence ID" value="NZ_CP033169.1"/>
</dbReference>
<dbReference type="Pfam" id="PF26384">
    <property type="entry name" value="DUF6079_3rd"/>
    <property type="match status" value="1"/>
</dbReference>
<dbReference type="Pfam" id="PF19557">
    <property type="entry name" value="DUF6079_1st"/>
    <property type="match status" value="1"/>
</dbReference>
<name>A0A3G2R616_9FIRM</name>
<evidence type="ECO:0000259" key="2">
    <source>
        <dbReference type="Pfam" id="PF26383"/>
    </source>
</evidence>
<evidence type="ECO:0000259" key="3">
    <source>
        <dbReference type="Pfam" id="PF26384"/>
    </source>
</evidence>
<accession>A0A3G2R616</accession>
<dbReference type="Proteomes" id="UP000280960">
    <property type="component" value="Chromosome"/>
</dbReference>
<dbReference type="Pfam" id="PF26387">
    <property type="entry name" value="DUF6079_5th"/>
    <property type="match status" value="1"/>
</dbReference>
<dbReference type="EMBL" id="CP033169">
    <property type="protein sequence ID" value="AYO30317.1"/>
    <property type="molecule type" value="Genomic_DNA"/>
</dbReference>
<evidence type="ECO:0000259" key="4">
    <source>
        <dbReference type="Pfam" id="PF26385"/>
    </source>
</evidence>
<dbReference type="Pfam" id="PF26388">
    <property type="entry name" value="DUF6079_6th"/>
    <property type="match status" value="1"/>
</dbReference>
<feature type="domain" description="DUF6079" evidence="1">
    <location>
        <begin position="20"/>
        <end position="248"/>
    </location>
</feature>
<keyword evidence="8" id="KW-1185">Reference proteome</keyword>
<reference evidence="7 8" key="1">
    <citation type="submission" date="2018-10" db="EMBL/GenBank/DDBJ databases">
        <authorList>
            <person name="Zhang X."/>
        </authorList>
    </citation>
    <scope>NUCLEOTIDE SEQUENCE [LARGE SCALE GENOMIC DNA]</scope>
    <source>
        <strain evidence="7 8">SK-G1</strain>
    </source>
</reference>
<organism evidence="7 8">
    <name type="scientific">Biomaibacter acetigenes</name>
    <dbReference type="NCBI Taxonomy" id="2316383"/>
    <lineage>
        <taxon>Bacteria</taxon>
        <taxon>Bacillati</taxon>
        <taxon>Bacillota</taxon>
        <taxon>Clostridia</taxon>
        <taxon>Thermosediminibacterales</taxon>
        <taxon>Tepidanaerobacteraceae</taxon>
        <taxon>Biomaibacter</taxon>
    </lineage>
</organism>
<dbReference type="KEGG" id="bacg:D2962_06505"/>
<evidence type="ECO:0000313" key="8">
    <source>
        <dbReference type="Proteomes" id="UP000280960"/>
    </source>
</evidence>
<keyword evidence="7" id="KW-0540">Nuclease</keyword>
<sequence>MKYKDLVNFDPVESIIKLTDTNKKQDAERFVRTYVMSDSMADALINIVLPQLQFENTVDNKGIFIVGNYGTGKSHLMSVISAIAENKDMLDLMKNERFKKEAECIAGKFEVLRFEIGASKMDLRDIVTREIEKDLYKREIEYKFPSMEEVSNTTDSLVEMMNLFQEKYPDKGYLIVVDELLDYLRHLSEQKMVLALTFLREMGEVSKVTRIRFMAGLQESLFESGQFSFVADSLNRVKARFEQIMIKKQDISYVVSERILKKNERQKAWIREHLVKFGPLYKNLADRLEEYVNLFPIHPSYIETFEKVYIAEKREVLKTISITIKNLLEKEVPEDDTGIISYDSYWDFIKDNPGMKSDADIREVIEKSGVLESLIEHSYTRPQYKPMAKRIIYALSVKRLTTGDIHAPLGLTVDNMKDDLFLYTPMPEMEESFLKTTIETVMKEILKTVSGQFITYNRDNEQYYLDLKKDIDYDAKIQARADFIEDEDINKYYYSIILKAMEWERPEYVGGRRIYQYELIWEERNVERRGYLFMGLPNERTTAQPPRDFYIYFLPPYGNNRHDGMTQPDEVYFEFVNRDEKVDEYIRMYAATMSMYDMSSGSSKSVYYDKAMAYQKKAVEWILEHIKECFEVRYDGECRTILYWLKSRAAVEVTIKDYIDMTASTCLSPYFAEKYPDYPRFSVLVTQKNTRELFKSAINYIAGKKTDMGAKVLDSLGLLDEDKNISPEHSKYAKHFINLINKLPEQQVLNRDDIFEWVNTDEELDKKFKLEPWWVVVIMASLIYSGDITLTTSAKKYDATMLEEMAADNTADLLQFKHCQRPMDIPIEALKCLFKYLELPPGQITNPNTRAAAVEMMLKRIDDIIGKIIDAQKFMYGEINIWGKPVINESKKQNYKEALLRFRDFLDSLKKYNTPAKLKNFKPTSGEIEDYFKALEIIKELNILKSFKQEIDPYASYLASAELVLKDEAWGKKVAYIKQEIESILKEPGGIDDDISRRLTSRLRQIKDEYIQKYMELHKKHRLDLSGDERKKKILNGNIKQNLEKLTGIKDIIPQGKFKEQIDRLSSLKVCFALIEDNMKNTAACPYCNFNPADGERAVFGELDSIEDALDKLYEEWKNILVNFIDDPRVSENISFLREEQQKALKPLINSRTLPEKVDAVFVSAINDLSRGLEKIEVSARDIESKVFGSGPSTLEDLKKRFMDFLDEISRGRDAGKIRIILK</sequence>
<dbReference type="Pfam" id="PF26383">
    <property type="entry name" value="DUF6079_2nd"/>
    <property type="match status" value="1"/>
</dbReference>
<proteinExistence type="predicted"/>
<dbReference type="AlphaFoldDB" id="A0A3G2R616"/>
<protein>
    <submittedName>
        <fullName evidence="7">Exonuclease SbcC</fullName>
    </submittedName>
</protein>
<evidence type="ECO:0000259" key="1">
    <source>
        <dbReference type="Pfam" id="PF19557"/>
    </source>
</evidence>
<dbReference type="Pfam" id="PF26385">
    <property type="entry name" value="DUF6079_4th"/>
    <property type="match status" value="1"/>
</dbReference>
<gene>
    <name evidence="7" type="ORF">D2962_06505</name>
</gene>
<dbReference type="InterPro" id="IPR058573">
    <property type="entry name" value="DUF6079_5th"/>
</dbReference>
<evidence type="ECO:0000259" key="6">
    <source>
        <dbReference type="Pfam" id="PF26388"/>
    </source>
</evidence>
<keyword evidence="7" id="KW-0269">Exonuclease</keyword>
<keyword evidence="7" id="KW-0378">Hydrolase</keyword>
<feature type="domain" description="DUF6079" evidence="2">
    <location>
        <begin position="263"/>
        <end position="471"/>
    </location>
</feature>
<dbReference type="GO" id="GO:0004527">
    <property type="term" value="F:exonuclease activity"/>
    <property type="evidence" value="ECO:0007669"/>
    <property type="project" value="UniProtKB-KW"/>
</dbReference>
<feature type="domain" description="DUF6079" evidence="6">
    <location>
        <begin position="1027"/>
        <end position="1116"/>
    </location>
</feature>
<dbReference type="InterPro" id="IPR058572">
    <property type="entry name" value="DUF6079_4th"/>
</dbReference>